<dbReference type="InterPro" id="IPR025966">
    <property type="entry name" value="OppC_N"/>
</dbReference>
<evidence type="ECO:0000256" key="5">
    <source>
        <dbReference type="ARBA" id="ARBA00023136"/>
    </source>
</evidence>
<proteinExistence type="predicted"/>
<evidence type="ECO:0000259" key="7">
    <source>
        <dbReference type="Pfam" id="PF12911"/>
    </source>
</evidence>
<feature type="domain" description="Oligopeptide transport permease C-like N-terminal" evidence="7">
    <location>
        <begin position="2"/>
        <end position="47"/>
    </location>
</feature>
<dbReference type="GO" id="GO:0005886">
    <property type="term" value="C:plasma membrane"/>
    <property type="evidence" value="ECO:0007669"/>
    <property type="project" value="UniProtKB-SubCell"/>
</dbReference>
<evidence type="ECO:0000256" key="4">
    <source>
        <dbReference type="ARBA" id="ARBA00022989"/>
    </source>
</evidence>
<protein>
    <submittedName>
        <fullName evidence="8">N-terminal TM domain of oligopeptide transport permease C</fullName>
    </submittedName>
</protein>
<dbReference type="Proteomes" id="UP000184010">
    <property type="component" value="Unassembled WGS sequence"/>
</dbReference>
<dbReference type="SUPFAM" id="SSF161098">
    <property type="entry name" value="MetI-like"/>
    <property type="match status" value="1"/>
</dbReference>
<keyword evidence="4 6" id="KW-1133">Transmembrane helix</keyword>
<organism evidence="8 9">
    <name type="scientific">Desulfitobacterium chlororespirans DSM 11544</name>
    <dbReference type="NCBI Taxonomy" id="1121395"/>
    <lineage>
        <taxon>Bacteria</taxon>
        <taxon>Bacillati</taxon>
        <taxon>Bacillota</taxon>
        <taxon>Clostridia</taxon>
        <taxon>Eubacteriales</taxon>
        <taxon>Desulfitobacteriaceae</taxon>
        <taxon>Desulfitobacterium</taxon>
    </lineage>
</organism>
<dbReference type="InterPro" id="IPR050366">
    <property type="entry name" value="BP-dependent_transpt_permease"/>
</dbReference>
<dbReference type="PANTHER" id="PTHR43386">
    <property type="entry name" value="OLIGOPEPTIDE TRANSPORT SYSTEM PERMEASE PROTEIN APPC"/>
    <property type="match status" value="1"/>
</dbReference>
<evidence type="ECO:0000313" key="9">
    <source>
        <dbReference type="Proteomes" id="UP000184010"/>
    </source>
</evidence>
<feature type="transmembrane region" description="Helical" evidence="6">
    <location>
        <begin position="73"/>
        <end position="99"/>
    </location>
</feature>
<evidence type="ECO:0000313" key="8">
    <source>
        <dbReference type="EMBL" id="SHN70536.1"/>
    </source>
</evidence>
<dbReference type="InterPro" id="IPR035906">
    <property type="entry name" value="MetI-like_sf"/>
</dbReference>
<keyword evidence="2" id="KW-0813">Transport</keyword>
<gene>
    <name evidence="8" type="ORF">SAMN02745215_02098</name>
</gene>
<keyword evidence="3 6" id="KW-0812">Transmembrane</keyword>
<keyword evidence="5 6" id="KW-0472">Membrane</keyword>
<dbReference type="AlphaFoldDB" id="A0A1M7TIL1"/>
<evidence type="ECO:0000256" key="6">
    <source>
        <dbReference type="SAM" id="Phobius"/>
    </source>
</evidence>
<accession>A0A1M7TIL1</accession>
<evidence type="ECO:0000256" key="3">
    <source>
        <dbReference type="ARBA" id="ARBA00022692"/>
    </source>
</evidence>
<dbReference type="PANTHER" id="PTHR43386:SF1">
    <property type="entry name" value="D,D-DIPEPTIDE TRANSPORT SYSTEM PERMEASE PROTEIN DDPC-RELATED"/>
    <property type="match status" value="1"/>
</dbReference>
<dbReference type="EMBL" id="FRDN01000006">
    <property type="protein sequence ID" value="SHN70536.1"/>
    <property type="molecule type" value="Genomic_DNA"/>
</dbReference>
<sequence length="204" mass="21820">MIREIRYNPQAVTGLIIIFCMLLLALLAPVLAPHDPGTIDIAHTYAPASAQYPLGTDEMGRCVLSRLLYGARYSLGIAVPTLLLLAVFSTAVATVCTYAGGRVDRVFSAVCDVFMAFPPLLVAVTLIGSLGHGTVNIMISILFPCGYGLPRSSELLSFRKKTSNMFWPAGLPAAATCRSFSAISCPTSCPTCWSISARGWRPLC</sequence>
<feature type="transmembrane region" description="Helical" evidence="6">
    <location>
        <begin position="106"/>
        <end position="127"/>
    </location>
</feature>
<evidence type="ECO:0000256" key="2">
    <source>
        <dbReference type="ARBA" id="ARBA00022448"/>
    </source>
</evidence>
<dbReference type="Pfam" id="PF12911">
    <property type="entry name" value="OppC_N"/>
    <property type="match status" value="1"/>
</dbReference>
<name>A0A1M7TIL1_9FIRM</name>
<feature type="transmembrane region" description="Helical" evidence="6">
    <location>
        <begin position="12"/>
        <end position="32"/>
    </location>
</feature>
<dbReference type="STRING" id="1121395.SAMN02745215_02098"/>
<comment type="subcellular location">
    <subcellularLocation>
        <location evidence="1">Cell membrane</location>
        <topology evidence="1">Multi-pass membrane protein</topology>
    </subcellularLocation>
</comment>
<reference evidence="9" key="1">
    <citation type="submission" date="2016-12" db="EMBL/GenBank/DDBJ databases">
        <authorList>
            <person name="Varghese N."/>
            <person name="Submissions S."/>
        </authorList>
    </citation>
    <scope>NUCLEOTIDE SEQUENCE [LARGE SCALE GENOMIC DNA]</scope>
    <source>
        <strain evidence="9">DSM 11544</strain>
    </source>
</reference>
<keyword evidence="9" id="KW-1185">Reference proteome</keyword>
<evidence type="ECO:0000256" key="1">
    <source>
        <dbReference type="ARBA" id="ARBA00004651"/>
    </source>
</evidence>